<dbReference type="GO" id="GO:0016491">
    <property type="term" value="F:oxidoreductase activity"/>
    <property type="evidence" value="ECO:0007669"/>
    <property type="project" value="UniProtKB-KW"/>
</dbReference>
<evidence type="ECO:0000259" key="2">
    <source>
        <dbReference type="Pfam" id="PF01266"/>
    </source>
</evidence>
<dbReference type="PANTHER" id="PTHR13847">
    <property type="entry name" value="SARCOSINE DEHYDROGENASE-RELATED"/>
    <property type="match status" value="1"/>
</dbReference>
<gene>
    <name evidence="3" type="ORF">CRD36_05340</name>
</gene>
<accession>A0A2G4YUS4</accession>
<proteinExistence type="predicted"/>
<dbReference type="Pfam" id="PF01266">
    <property type="entry name" value="DAO"/>
    <property type="match status" value="1"/>
</dbReference>
<protein>
    <submittedName>
        <fullName evidence="3">FAD-dependent oxidoreductase</fullName>
    </submittedName>
</protein>
<dbReference type="EMBL" id="PDEM01000009">
    <property type="protein sequence ID" value="PHZ86094.1"/>
    <property type="molecule type" value="Genomic_DNA"/>
</dbReference>
<dbReference type="AlphaFoldDB" id="A0A2G4YUS4"/>
<dbReference type="Gene3D" id="3.30.9.10">
    <property type="entry name" value="D-Amino Acid Oxidase, subunit A, domain 2"/>
    <property type="match status" value="1"/>
</dbReference>
<dbReference type="Gene3D" id="3.50.50.60">
    <property type="entry name" value="FAD/NAD(P)-binding domain"/>
    <property type="match status" value="1"/>
</dbReference>
<dbReference type="InterPro" id="IPR006076">
    <property type="entry name" value="FAD-dep_OxRdtase"/>
</dbReference>
<dbReference type="GO" id="GO:0005737">
    <property type="term" value="C:cytoplasm"/>
    <property type="evidence" value="ECO:0007669"/>
    <property type="project" value="TreeGrafter"/>
</dbReference>
<dbReference type="Proteomes" id="UP000229730">
    <property type="component" value="Unassembled WGS sequence"/>
</dbReference>
<keyword evidence="4" id="KW-1185">Reference proteome</keyword>
<evidence type="ECO:0000313" key="3">
    <source>
        <dbReference type="EMBL" id="PHZ86094.1"/>
    </source>
</evidence>
<name>A0A2G4YUS4_9PROT</name>
<organism evidence="3 4">
    <name type="scientific">Paremcibacter congregatus</name>
    <dbReference type="NCBI Taxonomy" id="2043170"/>
    <lineage>
        <taxon>Bacteria</taxon>
        <taxon>Pseudomonadati</taxon>
        <taxon>Pseudomonadota</taxon>
        <taxon>Alphaproteobacteria</taxon>
        <taxon>Emcibacterales</taxon>
        <taxon>Emcibacteraceae</taxon>
        <taxon>Paremcibacter</taxon>
    </lineage>
</organism>
<comment type="caution">
    <text evidence="3">The sequence shown here is derived from an EMBL/GenBank/DDBJ whole genome shotgun (WGS) entry which is preliminary data.</text>
</comment>
<evidence type="ECO:0000256" key="1">
    <source>
        <dbReference type="ARBA" id="ARBA00023002"/>
    </source>
</evidence>
<reference evidence="3 4" key="1">
    <citation type="submission" date="2017-10" db="EMBL/GenBank/DDBJ databases">
        <title>Frigbacter circumglobatus gen. nov. sp. nov., isolated from sediment cultured in situ.</title>
        <authorList>
            <person name="Zhao Z."/>
        </authorList>
    </citation>
    <scope>NUCLEOTIDE SEQUENCE [LARGE SCALE GENOMIC DNA]</scope>
    <source>
        <strain evidence="3 4">ZYL</strain>
    </source>
</reference>
<dbReference type="RefSeq" id="WP_099471678.1">
    <property type="nucleotide sequence ID" value="NZ_CP041025.1"/>
</dbReference>
<sequence>METAEKMTESLWGRTCQEHLSPVVLNGTEQADLVIIGGGFSGCAAALEAARRGAKVCLLEAHEIGHGGSGRNVGLVNAGLWLSPNEIEKALGAEVGNRLSTQLAKAPAHVFSLIKDHAITCEAVRNGTLNCAHSAAGLASLEDRQAQLLKLGTLVQVLDADETARRTGSNSFHGALFDPGAGTIQPLSYVRGLARAAVESGAHIFENSPVHAVSREAGCWKVETETGQVTAPALLLATNAYHDDFNGLAANDYITCNFFQMATRPLGDRLRDTILPGNEGCWDTAMVMTSFRKDQAGRLIIGGVGDLTHPASSLHAQWAARKLATLFPDLKNEPLEMQWQGRIAMTSDHTPKILEIGPSAYSVHGYSGRGIGPGTIFGTRLAEALLTGDAAGLPVPPVKAYREPFSDLKAGFYESGATLVHMISERV</sequence>
<feature type="domain" description="FAD dependent oxidoreductase" evidence="2">
    <location>
        <begin position="32"/>
        <end position="383"/>
    </location>
</feature>
<dbReference type="InterPro" id="IPR036188">
    <property type="entry name" value="FAD/NAD-bd_sf"/>
</dbReference>
<dbReference type="InParanoid" id="A0A2G4YUS4"/>
<evidence type="ECO:0000313" key="4">
    <source>
        <dbReference type="Proteomes" id="UP000229730"/>
    </source>
</evidence>
<dbReference type="SUPFAM" id="SSF51905">
    <property type="entry name" value="FAD/NAD(P)-binding domain"/>
    <property type="match status" value="1"/>
</dbReference>
<dbReference type="OrthoDB" id="9806601at2"/>
<keyword evidence="1" id="KW-0560">Oxidoreductase</keyword>
<dbReference type="PANTHER" id="PTHR13847:SF275">
    <property type="entry name" value="GAMMA-GLUTAMYLPUTRESCINE OXIDOREDUCTASE"/>
    <property type="match status" value="1"/>
</dbReference>
<dbReference type="PRINTS" id="PR00411">
    <property type="entry name" value="PNDRDTASEI"/>
</dbReference>